<dbReference type="SMART" id="SM00321">
    <property type="entry name" value="WSC"/>
    <property type="match status" value="1"/>
</dbReference>
<dbReference type="OrthoDB" id="2019572at2759"/>
<keyword evidence="6" id="KW-0325">Glycoprotein</keyword>
<organism evidence="10 11">
    <name type="scientific">Olpidium bornovanus</name>
    <dbReference type="NCBI Taxonomy" id="278681"/>
    <lineage>
        <taxon>Eukaryota</taxon>
        <taxon>Fungi</taxon>
        <taxon>Fungi incertae sedis</taxon>
        <taxon>Olpidiomycota</taxon>
        <taxon>Olpidiomycotina</taxon>
        <taxon>Olpidiomycetes</taxon>
        <taxon>Olpidiales</taxon>
        <taxon>Olpidiaceae</taxon>
        <taxon>Olpidium</taxon>
    </lineage>
</organism>
<keyword evidence="7" id="KW-0175">Coiled coil</keyword>
<sequence>MIKKIRRFGISALLFSAVSSLYFVSRKGLPPPSASPESRFDFRYYDDDGGGANPAGERSRNQAALLSAASDSREPGLRKLSEQEELINALERDIRGQKDSLKEYAQLVRSLQDEIAKRGADRAGKTSSSPPLAATGAGNGTADGPLASKGERVGPGAGKRPDASTRPSENKHDRLDALLAANYMGCYPDSFNNRDLPEFFPAFTTSPAKCIATCRSHGHNFAGLQDGGECWCGSELPRRTKLPDSQCQKRCSGDPLKFCGGTLKNSVYKAG</sequence>
<evidence type="ECO:0000256" key="6">
    <source>
        <dbReference type="ARBA" id="ARBA00023180"/>
    </source>
</evidence>
<feature type="compositionally biased region" description="Basic and acidic residues" evidence="8">
    <location>
        <begin position="159"/>
        <end position="171"/>
    </location>
</feature>
<name>A0A8H7ZUY2_9FUNG</name>
<evidence type="ECO:0000259" key="9">
    <source>
        <dbReference type="PROSITE" id="PS51212"/>
    </source>
</evidence>
<evidence type="ECO:0000256" key="1">
    <source>
        <dbReference type="ARBA" id="ARBA00004167"/>
    </source>
</evidence>
<feature type="domain" description="WSC" evidence="9">
    <location>
        <begin position="180"/>
        <end position="271"/>
    </location>
</feature>
<evidence type="ECO:0000313" key="11">
    <source>
        <dbReference type="Proteomes" id="UP000673691"/>
    </source>
</evidence>
<dbReference type="Proteomes" id="UP000673691">
    <property type="component" value="Unassembled WGS sequence"/>
</dbReference>
<evidence type="ECO:0000256" key="7">
    <source>
        <dbReference type="SAM" id="Coils"/>
    </source>
</evidence>
<dbReference type="Pfam" id="PF01822">
    <property type="entry name" value="WSC"/>
    <property type="match status" value="1"/>
</dbReference>
<comment type="caution">
    <text evidence="10">The sequence shown here is derived from an EMBL/GenBank/DDBJ whole genome shotgun (WGS) entry which is preliminary data.</text>
</comment>
<keyword evidence="11" id="KW-1185">Reference proteome</keyword>
<keyword evidence="5" id="KW-0472">Membrane</keyword>
<keyword evidence="3" id="KW-0732">Signal</keyword>
<dbReference type="AlphaFoldDB" id="A0A8H7ZUY2"/>
<dbReference type="GO" id="GO:0005886">
    <property type="term" value="C:plasma membrane"/>
    <property type="evidence" value="ECO:0007669"/>
    <property type="project" value="TreeGrafter"/>
</dbReference>
<evidence type="ECO:0000256" key="8">
    <source>
        <dbReference type="SAM" id="MobiDB-lite"/>
    </source>
</evidence>
<keyword evidence="4" id="KW-1133">Transmembrane helix</keyword>
<dbReference type="PANTHER" id="PTHR24269">
    <property type="entry name" value="KREMEN PROTEIN"/>
    <property type="match status" value="1"/>
</dbReference>
<accession>A0A8H7ZUY2</accession>
<feature type="compositionally biased region" description="Low complexity" evidence="8">
    <location>
        <begin position="133"/>
        <end position="144"/>
    </location>
</feature>
<evidence type="ECO:0000256" key="4">
    <source>
        <dbReference type="ARBA" id="ARBA00022989"/>
    </source>
</evidence>
<gene>
    <name evidence="10" type="ORF">BJ554DRAFT_8057</name>
</gene>
<dbReference type="PANTHER" id="PTHR24269:SF16">
    <property type="entry name" value="PROTEIN SLG1"/>
    <property type="match status" value="1"/>
</dbReference>
<evidence type="ECO:0000256" key="5">
    <source>
        <dbReference type="ARBA" id="ARBA00023136"/>
    </source>
</evidence>
<reference evidence="10 11" key="1">
    <citation type="journal article" name="Sci. Rep.">
        <title>Genome-scale phylogenetic analyses confirm Olpidium as the closest living zoosporic fungus to the non-flagellated, terrestrial fungi.</title>
        <authorList>
            <person name="Chang Y."/>
            <person name="Rochon D."/>
            <person name="Sekimoto S."/>
            <person name="Wang Y."/>
            <person name="Chovatia M."/>
            <person name="Sandor L."/>
            <person name="Salamov A."/>
            <person name="Grigoriev I.V."/>
            <person name="Stajich J.E."/>
            <person name="Spatafora J.W."/>
        </authorList>
    </citation>
    <scope>NUCLEOTIDE SEQUENCE [LARGE SCALE GENOMIC DNA]</scope>
    <source>
        <strain evidence="10">S191</strain>
    </source>
</reference>
<evidence type="ECO:0000313" key="10">
    <source>
        <dbReference type="EMBL" id="KAG5459959.1"/>
    </source>
</evidence>
<dbReference type="EMBL" id="JAEFCI010006009">
    <property type="protein sequence ID" value="KAG5459959.1"/>
    <property type="molecule type" value="Genomic_DNA"/>
</dbReference>
<evidence type="ECO:0000256" key="2">
    <source>
        <dbReference type="ARBA" id="ARBA00022692"/>
    </source>
</evidence>
<dbReference type="PROSITE" id="PS51212">
    <property type="entry name" value="WSC"/>
    <property type="match status" value="1"/>
</dbReference>
<keyword evidence="2" id="KW-0812">Transmembrane</keyword>
<dbReference type="InterPro" id="IPR051836">
    <property type="entry name" value="Kremen_rcpt"/>
</dbReference>
<dbReference type="InterPro" id="IPR002889">
    <property type="entry name" value="WSC_carb-bd"/>
</dbReference>
<evidence type="ECO:0000256" key="3">
    <source>
        <dbReference type="ARBA" id="ARBA00022729"/>
    </source>
</evidence>
<feature type="region of interest" description="Disordered" evidence="8">
    <location>
        <begin position="118"/>
        <end position="171"/>
    </location>
</feature>
<protein>
    <submittedName>
        <fullName evidence="10">WSC domain-containing protein</fullName>
    </submittedName>
</protein>
<feature type="coiled-coil region" evidence="7">
    <location>
        <begin position="80"/>
        <end position="114"/>
    </location>
</feature>
<comment type="subcellular location">
    <subcellularLocation>
        <location evidence="1">Membrane</location>
        <topology evidence="1">Single-pass membrane protein</topology>
    </subcellularLocation>
</comment>
<proteinExistence type="predicted"/>